<organism evidence="2 3">
    <name type="scientific">Marasmius tenuissimus</name>
    <dbReference type="NCBI Taxonomy" id="585030"/>
    <lineage>
        <taxon>Eukaryota</taxon>
        <taxon>Fungi</taxon>
        <taxon>Dikarya</taxon>
        <taxon>Basidiomycota</taxon>
        <taxon>Agaricomycotina</taxon>
        <taxon>Agaricomycetes</taxon>
        <taxon>Agaricomycetidae</taxon>
        <taxon>Agaricales</taxon>
        <taxon>Marasmiineae</taxon>
        <taxon>Marasmiaceae</taxon>
        <taxon>Marasmius</taxon>
    </lineage>
</organism>
<comment type="caution">
    <text evidence="2">The sequence shown here is derived from an EMBL/GenBank/DDBJ whole genome shotgun (WGS) entry which is preliminary data.</text>
</comment>
<sequence>MAGVSSQSPASASHPGAYSGSAPSTPSQPAVVPAAVIDIEVPPYDQLFQPSPAAKQLKSLQTMVSAGFAHM</sequence>
<protein>
    <submittedName>
        <fullName evidence="2">Uncharacterized protein</fullName>
    </submittedName>
</protein>
<name>A0ABR3A9S9_9AGAR</name>
<reference evidence="2 3" key="1">
    <citation type="submission" date="2024-05" db="EMBL/GenBank/DDBJ databases">
        <title>A draft genome resource for the thread blight pathogen Marasmius tenuissimus strain MS-2.</title>
        <authorList>
            <person name="Yulfo-Soto G.E."/>
            <person name="Baruah I.K."/>
            <person name="Amoako-Attah I."/>
            <person name="Bukari Y."/>
            <person name="Meinhardt L.W."/>
            <person name="Bailey B.A."/>
            <person name="Cohen S.P."/>
        </authorList>
    </citation>
    <scope>NUCLEOTIDE SEQUENCE [LARGE SCALE GENOMIC DNA]</scope>
    <source>
        <strain evidence="2 3">MS-2</strain>
    </source>
</reference>
<accession>A0ABR3A9S9</accession>
<evidence type="ECO:0000313" key="2">
    <source>
        <dbReference type="EMBL" id="KAL0070646.1"/>
    </source>
</evidence>
<dbReference type="Proteomes" id="UP001437256">
    <property type="component" value="Unassembled WGS sequence"/>
</dbReference>
<proteinExistence type="predicted"/>
<feature type="compositionally biased region" description="Polar residues" evidence="1">
    <location>
        <begin position="1"/>
        <end position="11"/>
    </location>
</feature>
<dbReference type="EMBL" id="JBBXMP010000006">
    <property type="protein sequence ID" value="KAL0070646.1"/>
    <property type="molecule type" value="Genomic_DNA"/>
</dbReference>
<keyword evidence="3" id="KW-1185">Reference proteome</keyword>
<evidence type="ECO:0000313" key="3">
    <source>
        <dbReference type="Proteomes" id="UP001437256"/>
    </source>
</evidence>
<evidence type="ECO:0000256" key="1">
    <source>
        <dbReference type="SAM" id="MobiDB-lite"/>
    </source>
</evidence>
<gene>
    <name evidence="2" type="ORF">AAF712_002489</name>
</gene>
<feature type="region of interest" description="Disordered" evidence="1">
    <location>
        <begin position="1"/>
        <end position="29"/>
    </location>
</feature>